<gene>
    <name evidence="1" type="ORF">FHR70_001777</name>
</gene>
<accession>A0A7W4VK83</accession>
<name>A0A7W4VK83_9HYPH</name>
<dbReference type="EMBL" id="JACHWB010000002">
    <property type="protein sequence ID" value="MBB3018723.1"/>
    <property type="molecule type" value="Genomic_DNA"/>
</dbReference>
<dbReference type="RefSeq" id="WP_183449211.1">
    <property type="nucleotide sequence ID" value="NZ_JACHWB010000002.1"/>
</dbReference>
<sequence>MTKFADRDFDNSVEGLSAIVQEYNSLQATMSTLSGQLAGHTTSRTDLQRAEHAKAILAELDVNPRMSESLANVMRPTFGYSYRTQRMAAWAISQAARLSPVRYLPQKDIGRQFSQAIGLQLPRMYQEGAPHNLIEIPEAAVVKPLREDGGRAVHGFRRTGSGFSDLFNNKSYSSIDDVRLHLKEHLDIKRVRQDAWIVEEMIVPDSGNPAGSFDLKFFTFYGRVAYVLQVARWRDEGVQRVIFDRDGKAVNASKFYPRPDTDVLPAFTPADIKVAEQVSLEIPWPGARIDFLTSSRGMIFGEFTFNPGAYGGFYKESDSFLGREWAHAAGRLYDDLMAGKEFRAYKELLKSLGNT</sequence>
<keyword evidence="2" id="KW-1185">Reference proteome</keyword>
<evidence type="ECO:0008006" key="3">
    <source>
        <dbReference type="Google" id="ProtNLM"/>
    </source>
</evidence>
<reference evidence="1 2" key="1">
    <citation type="submission" date="2020-08" db="EMBL/GenBank/DDBJ databases">
        <title>The Agave Microbiome: Exploring the role of microbial communities in plant adaptations to desert environments.</title>
        <authorList>
            <person name="Partida-Martinez L.P."/>
        </authorList>
    </citation>
    <scope>NUCLEOTIDE SEQUENCE [LARGE SCALE GENOMIC DNA]</scope>
    <source>
        <strain evidence="1 2">AT3.9</strain>
    </source>
</reference>
<organism evidence="1 2">
    <name type="scientific">Microvirga lupini</name>
    <dbReference type="NCBI Taxonomy" id="420324"/>
    <lineage>
        <taxon>Bacteria</taxon>
        <taxon>Pseudomonadati</taxon>
        <taxon>Pseudomonadota</taxon>
        <taxon>Alphaproteobacteria</taxon>
        <taxon>Hyphomicrobiales</taxon>
        <taxon>Methylobacteriaceae</taxon>
        <taxon>Microvirga</taxon>
    </lineage>
</organism>
<dbReference type="AlphaFoldDB" id="A0A7W4VK83"/>
<comment type="caution">
    <text evidence="1">The sequence shown here is derived from an EMBL/GenBank/DDBJ whole genome shotgun (WGS) entry which is preliminary data.</text>
</comment>
<evidence type="ECO:0000313" key="2">
    <source>
        <dbReference type="Proteomes" id="UP000532010"/>
    </source>
</evidence>
<proteinExistence type="predicted"/>
<evidence type="ECO:0000313" key="1">
    <source>
        <dbReference type="EMBL" id="MBB3018723.1"/>
    </source>
</evidence>
<protein>
    <recommendedName>
        <fullName evidence="3">TupA-like ATPgrasp</fullName>
    </recommendedName>
</protein>
<dbReference type="InterPro" id="IPR029465">
    <property type="entry name" value="ATPgrasp_TupA"/>
</dbReference>
<dbReference type="Proteomes" id="UP000532010">
    <property type="component" value="Unassembled WGS sequence"/>
</dbReference>
<dbReference type="Pfam" id="PF14305">
    <property type="entry name" value="ATPgrasp_TupA"/>
    <property type="match status" value="1"/>
</dbReference>